<dbReference type="AlphaFoldDB" id="A0A7H1MXX5"/>
<proteinExistence type="predicted"/>
<evidence type="ECO:0000313" key="2">
    <source>
        <dbReference type="Proteomes" id="UP000516369"/>
    </source>
</evidence>
<dbReference type="KEGG" id="dvn:HQ394_01725"/>
<reference evidence="1 2" key="1">
    <citation type="submission" date="2020-05" db="EMBL/GenBank/DDBJ databases">
        <title>Complete closed genome sequence of Defluviicoccus vanus.</title>
        <authorList>
            <person name="Bessarab I."/>
            <person name="Arumugam K."/>
            <person name="Maszenan A.M."/>
            <person name="Seviour R.J."/>
            <person name="Williams R.B."/>
        </authorList>
    </citation>
    <scope>NUCLEOTIDE SEQUENCE [LARGE SCALE GENOMIC DNA]</scope>
    <source>
        <strain evidence="1 2">Ben 114</strain>
    </source>
</reference>
<evidence type="ECO:0000313" key="1">
    <source>
        <dbReference type="EMBL" id="QNT68311.1"/>
    </source>
</evidence>
<dbReference type="Proteomes" id="UP000516369">
    <property type="component" value="Chromosome"/>
</dbReference>
<name>A0A7H1MXX5_9PROT</name>
<accession>A0A7H1MXX5</accession>
<gene>
    <name evidence="1" type="ORF">HQ394_01725</name>
</gene>
<dbReference type="EMBL" id="CP053923">
    <property type="protein sequence ID" value="QNT68311.1"/>
    <property type="molecule type" value="Genomic_DNA"/>
</dbReference>
<organism evidence="1 2">
    <name type="scientific">Defluviicoccus vanus</name>
    <dbReference type="NCBI Taxonomy" id="111831"/>
    <lineage>
        <taxon>Bacteria</taxon>
        <taxon>Pseudomonadati</taxon>
        <taxon>Pseudomonadota</taxon>
        <taxon>Alphaproteobacteria</taxon>
        <taxon>Rhodospirillales</taxon>
        <taxon>Rhodospirillaceae</taxon>
        <taxon>Defluviicoccus</taxon>
    </lineage>
</organism>
<protein>
    <submittedName>
        <fullName evidence="1">Uncharacterized protein</fullName>
    </submittedName>
</protein>
<sequence>MLRVGITALLALNACSAGQYGLLRADVQQVEGARLVAVDTLGADMRTVKADAGVTLGWGRRLYIYPDGTPGLPQPGAYLFAISLPAEPPLAWDVCSLGLDLRTSSLELGAVFGWRASTVLVHAPADSSLSFRLFFDSTNPGATRLDMRRGDNTAGNERP</sequence>
<keyword evidence="2" id="KW-1185">Reference proteome</keyword>